<dbReference type="Proteomes" id="UP001362999">
    <property type="component" value="Unassembled WGS sequence"/>
</dbReference>
<feature type="transmembrane region" description="Helical" evidence="2">
    <location>
        <begin position="127"/>
        <end position="151"/>
    </location>
</feature>
<dbReference type="AlphaFoldDB" id="A0AAW0EAC3"/>
<gene>
    <name evidence="3" type="ORF">R3P38DRAFT_3489065</name>
</gene>
<keyword evidence="2" id="KW-1133">Transmembrane helix</keyword>
<organism evidence="3 4">
    <name type="scientific">Favolaschia claudopus</name>
    <dbReference type="NCBI Taxonomy" id="2862362"/>
    <lineage>
        <taxon>Eukaryota</taxon>
        <taxon>Fungi</taxon>
        <taxon>Dikarya</taxon>
        <taxon>Basidiomycota</taxon>
        <taxon>Agaricomycotina</taxon>
        <taxon>Agaricomycetes</taxon>
        <taxon>Agaricomycetidae</taxon>
        <taxon>Agaricales</taxon>
        <taxon>Marasmiineae</taxon>
        <taxon>Mycenaceae</taxon>
        <taxon>Favolaschia</taxon>
    </lineage>
</organism>
<reference evidence="3 4" key="1">
    <citation type="journal article" date="2024" name="J Genomics">
        <title>Draft genome sequencing and assembly of Favolaschia claudopus CIRM-BRFM 2984 isolated from oak limbs.</title>
        <authorList>
            <person name="Navarro D."/>
            <person name="Drula E."/>
            <person name="Chaduli D."/>
            <person name="Cazenave R."/>
            <person name="Ahrendt S."/>
            <person name="Wang J."/>
            <person name="Lipzen A."/>
            <person name="Daum C."/>
            <person name="Barry K."/>
            <person name="Grigoriev I.V."/>
            <person name="Favel A."/>
            <person name="Rosso M.N."/>
            <person name="Martin F."/>
        </authorList>
    </citation>
    <scope>NUCLEOTIDE SEQUENCE [LARGE SCALE GENOMIC DNA]</scope>
    <source>
        <strain evidence="3 4">CIRM-BRFM 2984</strain>
    </source>
</reference>
<dbReference type="EMBL" id="JAWWNJ010000002">
    <property type="protein sequence ID" value="KAK7061328.1"/>
    <property type="molecule type" value="Genomic_DNA"/>
</dbReference>
<proteinExistence type="predicted"/>
<comment type="caution">
    <text evidence="3">The sequence shown here is derived from an EMBL/GenBank/DDBJ whole genome shotgun (WGS) entry which is preliminary data.</text>
</comment>
<sequence length="768" mass="84549">MSQPHPRVAFQAVPSPSAQDAAFDHELGNLGAGQDALYDPYAPHVPLLLPNRGSRQPQTISVSQPTYRPFDPQHLYTGPTSNGRKRDPFMSPSETDFLKTPLSALFPDGIPKPPRRQLFRSFEAPEWAYILIHLTFCVLAYPVLLVFVVIANHRTIFWSRLVVGLGCGVVGLALAASLTRLAQRYMEAATWATLIHQSQAPGGPGMRMKDFADNAQYPTSPFNALRLLYRRLFIRNAARSARTVHHDSRPWSLVIVAFLILVVLAGSLSFVFGRVVAIDVAIEHQRNRYFELAIAADSSESDIERATQLDPAFNDFTLTWTLSPFSSHGGLPPAVSFQYQNDTVYFAETAKAQLIPNGSGFGTFDSNTTAASIQTSDTSLSDNLGETVNAGVLLRYPRWGIRIRCKNIPRAESGLTYLFTPRDLLRDLFSSFNQDLPPSLEQSLNVSSVMRPNDTFPSALNPDDIASAAIFFDNGVSVSFKSTPVSMGDDGKGFVSIESLLVRLNTTYAPNGTFLTHNEVGVPDVTGQTTFIAQDAAVCLELYEPWVVETYNNSIGVPTSLQIVNKGNTIVDSVTQSKEVNIAPPLTDPKIKRHLDSTNLSLVYDVAHGNSANQILKDNGRDAFYVPSPTLVSYTGGEGPRGYRELSAYFFEQSRGMADASNVLTYFAGSGQAVARVYPDSVLAESRINNFEAAIVIAAIFVLGLVAGLFVPRLPMAVPRRGFELYSWMAAFYGRELELDQVDETDGLKKRVELSDIENRLGELRFRY</sequence>
<feature type="transmembrane region" description="Helical" evidence="2">
    <location>
        <begin position="157"/>
        <end position="178"/>
    </location>
</feature>
<accession>A0AAW0EAC3</accession>
<evidence type="ECO:0000256" key="2">
    <source>
        <dbReference type="SAM" id="Phobius"/>
    </source>
</evidence>
<feature type="non-terminal residue" evidence="3">
    <location>
        <position position="768"/>
    </location>
</feature>
<feature type="region of interest" description="Disordered" evidence="1">
    <location>
        <begin position="71"/>
        <end position="92"/>
    </location>
</feature>
<feature type="region of interest" description="Disordered" evidence="1">
    <location>
        <begin position="1"/>
        <end position="21"/>
    </location>
</feature>
<keyword evidence="2" id="KW-0812">Transmembrane</keyword>
<feature type="transmembrane region" description="Helical" evidence="2">
    <location>
        <begin position="693"/>
        <end position="711"/>
    </location>
</feature>
<evidence type="ECO:0000256" key="1">
    <source>
        <dbReference type="SAM" id="MobiDB-lite"/>
    </source>
</evidence>
<keyword evidence="4" id="KW-1185">Reference proteome</keyword>
<feature type="transmembrane region" description="Helical" evidence="2">
    <location>
        <begin position="251"/>
        <end position="272"/>
    </location>
</feature>
<name>A0AAW0EAC3_9AGAR</name>
<evidence type="ECO:0000313" key="4">
    <source>
        <dbReference type="Proteomes" id="UP001362999"/>
    </source>
</evidence>
<evidence type="ECO:0000313" key="3">
    <source>
        <dbReference type="EMBL" id="KAK7061328.1"/>
    </source>
</evidence>
<protein>
    <submittedName>
        <fullName evidence="3">Uncharacterized protein</fullName>
    </submittedName>
</protein>
<keyword evidence="2" id="KW-0472">Membrane</keyword>